<sequence>MAQFNQRPPADKQIHPGTLRGQRQSHLPGTLLWIGNRDGNEFREIYQYCETLVPQLALRRNLRDCLDRPASGVAGVVITRQTREEFCQADLSAVEETYRGATMVQLLGSLCAGERPRSVGPFGERTIYAFQWNQYLPTWLGDCGIVPVINPRSTFSIAVVANTLPNAQPLMDLAASTGAATLWCKRPSTNICRNVDVVWWDESAARPTTSSDWSDRLAAFDSPMGEGNRQRRHVWLASWPRREQTRAAIAGGVQLVVSKPYEVSLLFRSIGANVETEPQVVQHVRHAA</sequence>
<name>A0A517P0Z0_9BACT</name>
<dbReference type="Proteomes" id="UP000319817">
    <property type="component" value="Chromosome"/>
</dbReference>
<feature type="region of interest" description="Disordered" evidence="1">
    <location>
        <begin position="1"/>
        <end position="23"/>
    </location>
</feature>
<protein>
    <submittedName>
        <fullName evidence="2">Uncharacterized protein</fullName>
    </submittedName>
</protein>
<proteinExistence type="predicted"/>
<evidence type="ECO:0000313" key="3">
    <source>
        <dbReference type="Proteomes" id="UP000319817"/>
    </source>
</evidence>
<evidence type="ECO:0000256" key="1">
    <source>
        <dbReference type="SAM" id="MobiDB-lite"/>
    </source>
</evidence>
<gene>
    <name evidence="2" type="ORF">K239x_50590</name>
</gene>
<dbReference type="OrthoDB" id="254312at2"/>
<accession>A0A517P0Z0</accession>
<dbReference type="RefSeq" id="WP_145420845.1">
    <property type="nucleotide sequence ID" value="NZ_CP036526.1"/>
</dbReference>
<dbReference type="AlphaFoldDB" id="A0A517P0Z0"/>
<dbReference type="EMBL" id="CP036526">
    <property type="protein sequence ID" value="QDT13044.1"/>
    <property type="molecule type" value="Genomic_DNA"/>
</dbReference>
<reference evidence="2 3" key="1">
    <citation type="submission" date="2019-02" db="EMBL/GenBank/DDBJ databases">
        <title>Deep-cultivation of Planctomycetes and their phenomic and genomic characterization uncovers novel biology.</title>
        <authorList>
            <person name="Wiegand S."/>
            <person name="Jogler M."/>
            <person name="Boedeker C."/>
            <person name="Pinto D."/>
            <person name="Vollmers J."/>
            <person name="Rivas-Marin E."/>
            <person name="Kohn T."/>
            <person name="Peeters S.H."/>
            <person name="Heuer A."/>
            <person name="Rast P."/>
            <person name="Oberbeckmann S."/>
            <person name="Bunk B."/>
            <person name="Jeske O."/>
            <person name="Meyerdierks A."/>
            <person name="Storesund J.E."/>
            <person name="Kallscheuer N."/>
            <person name="Luecker S."/>
            <person name="Lage O.M."/>
            <person name="Pohl T."/>
            <person name="Merkel B.J."/>
            <person name="Hornburger P."/>
            <person name="Mueller R.-W."/>
            <person name="Bruemmer F."/>
            <person name="Labrenz M."/>
            <person name="Spormann A.M."/>
            <person name="Op den Camp H."/>
            <person name="Overmann J."/>
            <person name="Amann R."/>
            <person name="Jetten M.S.M."/>
            <person name="Mascher T."/>
            <person name="Medema M.H."/>
            <person name="Devos D.P."/>
            <person name="Kaster A.-K."/>
            <person name="Ovreas L."/>
            <person name="Rohde M."/>
            <person name="Galperin M.Y."/>
            <person name="Jogler C."/>
        </authorList>
    </citation>
    <scope>NUCLEOTIDE SEQUENCE [LARGE SCALE GENOMIC DNA]</scope>
    <source>
        <strain evidence="2 3">K23_9</strain>
    </source>
</reference>
<keyword evidence="3" id="KW-1185">Reference proteome</keyword>
<evidence type="ECO:0000313" key="2">
    <source>
        <dbReference type="EMBL" id="QDT13044.1"/>
    </source>
</evidence>
<organism evidence="2 3">
    <name type="scientific">Stieleria marina</name>
    <dbReference type="NCBI Taxonomy" id="1930275"/>
    <lineage>
        <taxon>Bacteria</taxon>
        <taxon>Pseudomonadati</taxon>
        <taxon>Planctomycetota</taxon>
        <taxon>Planctomycetia</taxon>
        <taxon>Pirellulales</taxon>
        <taxon>Pirellulaceae</taxon>
        <taxon>Stieleria</taxon>
    </lineage>
</organism>